<dbReference type="EMBL" id="JXJN01025937">
    <property type="status" value="NOT_ANNOTATED_CDS"/>
    <property type="molecule type" value="Genomic_DNA"/>
</dbReference>
<reference evidence="1" key="2">
    <citation type="submission" date="2020-05" db="UniProtKB">
        <authorList>
            <consortium name="EnsemblMetazoa"/>
        </authorList>
    </citation>
    <scope>IDENTIFICATION</scope>
    <source>
        <strain evidence="1">IAEA</strain>
    </source>
</reference>
<keyword evidence="2" id="KW-1185">Reference proteome</keyword>
<dbReference type="EnsemblMetazoa" id="GPPI049599-RA">
    <property type="protein sequence ID" value="GPPI049599-PA"/>
    <property type="gene ID" value="GPPI049599"/>
</dbReference>
<accession>A0A1B0C5D6</accession>
<evidence type="ECO:0000313" key="2">
    <source>
        <dbReference type="Proteomes" id="UP000092460"/>
    </source>
</evidence>
<protein>
    <submittedName>
        <fullName evidence="1">Uncharacterized protein</fullName>
    </submittedName>
</protein>
<sequence>MVSLINKTTLSGRRLSLIQKKGREFENSKKRIEISFNLECHQQHFHIDISKCLLNETLIGFRC</sequence>
<proteinExistence type="predicted"/>
<evidence type="ECO:0000313" key="1">
    <source>
        <dbReference type="EnsemblMetazoa" id="GPPI049599-PA"/>
    </source>
</evidence>
<dbReference type="Proteomes" id="UP000092460">
    <property type="component" value="Unassembled WGS sequence"/>
</dbReference>
<organism evidence="1 2">
    <name type="scientific">Glossina palpalis gambiensis</name>
    <dbReference type="NCBI Taxonomy" id="67801"/>
    <lineage>
        <taxon>Eukaryota</taxon>
        <taxon>Metazoa</taxon>
        <taxon>Ecdysozoa</taxon>
        <taxon>Arthropoda</taxon>
        <taxon>Hexapoda</taxon>
        <taxon>Insecta</taxon>
        <taxon>Pterygota</taxon>
        <taxon>Neoptera</taxon>
        <taxon>Endopterygota</taxon>
        <taxon>Diptera</taxon>
        <taxon>Brachycera</taxon>
        <taxon>Muscomorpha</taxon>
        <taxon>Hippoboscoidea</taxon>
        <taxon>Glossinidae</taxon>
        <taxon>Glossina</taxon>
    </lineage>
</organism>
<reference evidence="2" key="1">
    <citation type="submission" date="2015-01" db="EMBL/GenBank/DDBJ databases">
        <authorList>
            <person name="Aksoy S."/>
            <person name="Warren W."/>
            <person name="Wilson R.K."/>
        </authorList>
    </citation>
    <scope>NUCLEOTIDE SEQUENCE [LARGE SCALE GENOMIC DNA]</scope>
    <source>
        <strain evidence="2">IAEA</strain>
    </source>
</reference>
<dbReference type="VEuPathDB" id="VectorBase:GPPI049599"/>
<name>A0A1B0C5D6_9MUSC</name>
<dbReference type="AlphaFoldDB" id="A0A1B0C5D6"/>